<keyword evidence="4" id="KW-1185">Reference proteome</keyword>
<feature type="domain" description="PH" evidence="2">
    <location>
        <begin position="279"/>
        <end position="413"/>
    </location>
</feature>
<dbReference type="Proteomes" id="UP000034410">
    <property type="component" value="Chromosome"/>
</dbReference>
<accession>A0A0F7K499</accession>
<protein>
    <recommendedName>
        <fullName evidence="2">PH domain-containing protein</fullName>
    </recommendedName>
</protein>
<evidence type="ECO:0000259" key="2">
    <source>
        <dbReference type="PROSITE" id="PS50003"/>
    </source>
</evidence>
<dbReference type="AlphaFoldDB" id="A0A0F7K499"/>
<name>A0A0F7K499_9GAMM</name>
<dbReference type="PROSITE" id="PS50003">
    <property type="entry name" value="PH_DOMAIN"/>
    <property type="match status" value="1"/>
</dbReference>
<dbReference type="EMBL" id="CP011412">
    <property type="protein sequence ID" value="AKH22384.1"/>
    <property type="molecule type" value="Genomic_DNA"/>
</dbReference>
<evidence type="ECO:0000313" key="4">
    <source>
        <dbReference type="Proteomes" id="UP000034410"/>
    </source>
</evidence>
<reference evidence="3 4" key="1">
    <citation type="journal article" date="2015" name="Genome Announc.">
        <title>Complete Genome Sequence of Sedimenticola thiotaurini Strain SIP-G1, a Polyphosphate- and Polyhydroxyalkanoate-Accumulating Sulfur-Oxidizing Gammaproteobacterium Isolated from Salt Marsh Sediments.</title>
        <authorList>
            <person name="Flood B.E."/>
            <person name="Jones D.S."/>
            <person name="Bailey J.V."/>
        </authorList>
    </citation>
    <scope>NUCLEOTIDE SEQUENCE [LARGE SCALE GENOMIC DNA]</scope>
    <source>
        <strain evidence="3 4">SIP-G1</strain>
    </source>
</reference>
<dbReference type="PATRIC" id="fig|1543721.4.peg.3741"/>
<evidence type="ECO:0000313" key="3">
    <source>
        <dbReference type="EMBL" id="AKH22384.1"/>
    </source>
</evidence>
<feature type="transmembrane region" description="Helical" evidence="1">
    <location>
        <begin position="192"/>
        <end position="214"/>
    </location>
</feature>
<keyword evidence="1" id="KW-0812">Transmembrane</keyword>
<dbReference type="InterPro" id="IPR001849">
    <property type="entry name" value="PH_domain"/>
</dbReference>
<organism evidence="3 4">
    <name type="scientific">Sedimenticola thiotaurini</name>
    <dbReference type="NCBI Taxonomy" id="1543721"/>
    <lineage>
        <taxon>Bacteria</taxon>
        <taxon>Pseudomonadati</taxon>
        <taxon>Pseudomonadota</taxon>
        <taxon>Gammaproteobacteria</taxon>
        <taxon>Chromatiales</taxon>
        <taxon>Sedimenticolaceae</taxon>
        <taxon>Sedimenticola</taxon>
    </lineage>
</organism>
<proteinExistence type="predicted"/>
<keyword evidence="1" id="KW-0472">Membrane</keyword>
<keyword evidence="1" id="KW-1133">Transmembrane helix</keyword>
<dbReference type="KEGG" id="seds:AAY24_18065"/>
<sequence length="413" mass="47789">MHTLLEEMNGANGLVDPFNTLFPFGRFQRLHVARFLILPEAQAGADPTRLPAAPPRLVFLGDCDGPSDRFIAEMAVLAGPELRYIFSHCTPFIGTGDSLVNWMQAHQVEPAANYINWRGRTVLQIRQEAALHQALSGQLRQLVQEIGRDDPRALRQRLLSFVERERDAGRLHLTPPAPTPVGWWFRNLIHKLGVPLLLLALSPLFLLLSPYLVLRLRYLERHDPEQVERPPRSHLQQLAAREDYDVTNPFSAFGEVKPQPFRRCAVRFFLWLLDYAARHVYNRGYLTRVQTIHFARWVMLDNNRRLLFASNYDGSLESYMDDFINKVAWGLNLVFSNGTGYPATRWLIKDGAEQEQKFKFYLKRRALPTQVWYKAYPGYTAFDLARNSRIREGVEVRPDNDAEIRQWLAQIQL</sequence>
<evidence type="ECO:0000256" key="1">
    <source>
        <dbReference type="SAM" id="Phobius"/>
    </source>
</evidence>
<gene>
    <name evidence="3" type="ORF">AAY24_18065</name>
</gene>